<keyword evidence="7" id="KW-1185">Reference proteome</keyword>
<feature type="short sequence motif" description="GXSXG" evidence="4">
    <location>
        <begin position="60"/>
        <end position="64"/>
    </location>
</feature>
<dbReference type="PANTHER" id="PTHR14226">
    <property type="entry name" value="NEUROPATHY TARGET ESTERASE/SWISS CHEESE D.MELANOGASTER"/>
    <property type="match status" value="1"/>
</dbReference>
<dbReference type="InterPro" id="IPR016035">
    <property type="entry name" value="Acyl_Trfase/lysoPLipase"/>
</dbReference>
<feature type="active site" description="Nucleophile" evidence="4">
    <location>
        <position position="62"/>
    </location>
</feature>
<keyword evidence="1 4" id="KW-0378">Hydrolase</keyword>
<dbReference type="PROSITE" id="PS51635">
    <property type="entry name" value="PNPLA"/>
    <property type="match status" value="1"/>
</dbReference>
<feature type="domain" description="PNPLA" evidence="5">
    <location>
        <begin position="29"/>
        <end position="188"/>
    </location>
</feature>
<dbReference type="AlphaFoldDB" id="A0A3N0VE01"/>
<proteinExistence type="predicted"/>
<dbReference type="InParanoid" id="A0A3N0VE01"/>
<organism evidence="6 7">
    <name type="scientific">Stagnimonas aquatica</name>
    <dbReference type="NCBI Taxonomy" id="2689987"/>
    <lineage>
        <taxon>Bacteria</taxon>
        <taxon>Pseudomonadati</taxon>
        <taxon>Pseudomonadota</taxon>
        <taxon>Gammaproteobacteria</taxon>
        <taxon>Nevskiales</taxon>
        <taxon>Nevskiaceae</taxon>
        <taxon>Stagnimonas</taxon>
    </lineage>
</organism>
<dbReference type="NCBIfam" id="NF007623">
    <property type="entry name" value="PRK10279.1"/>
    <property type="match status" value="1"/>
</dbReference>
<accession>A0A3N0VE01</accession>
<evidence type="ECO:0000256" key="3">
    <source>
        <dbReference type="ARBA" id="ARBA00023098"/>
    </source>
</evidence>
<reference evidence="6 7" key="1">
    <citation type="submission" date="2018-10" db="EMBL/GenBank/DDBJ databases">
        <authorList>
            <person name="Chen W.-M."/>
        </authorList>
    </citation>
    <scope>NUCLEOTIDE SEQUENCE [LARGE SCALE GENOMIC DNA]</scope>
    <source>
        <strain evidence="6 7">THS-13</strain>
    </source>
</reference>
<protein>
    <submittedName>
        <fullName evidence="6">Patatin-like phospholipase RssA</fullName>
    </submittedName>
</protein>
<dbReference type="InterPro" id="IPR002641">
    <property type="entry name" value="PNPLA_dom"/>
</dbReference>
<dbReference type="Pfam" id="PF01734">
    <property type="entry name" value="Patatin"/>
    <property type="match status" value="1"/>
</dbReference>
<dbReference type="InterPro" id="IPR050301">
    <property type="entry name" value="NTE"/>
</dbReference>
<feature type="short sequence motif" description="DGA/G" evidence="4">
    <location>
        <begin position="175"/>
        <end position="177"/>
    </location>
</feature>
<dbReference type="Proteomes" id="UP000282106">
    <property type="component" value="Unassembled WGS sequence"/>
</dbReference>
<dbReference type="FunCoup" id="A0A3N0VE01">
    <property type="interactions" value="50"/>
</dbReference>
<evidence type="ECO:0000256" key="1">
    <source>
        <dbReference type="ARBA" id="ARBA00022801"/>
    </source>
</evidence>
<keyword evidence="2 4" id="KW-0442">Lipid degradation</keyword>
<evidence type="ECO:0000256" key="2">
    <source>
        <dbReference type="ARBA" id="ARBA00022963"/>
    </source>
</evidence>
<comment type="caution">
    <text evidence="6">The sequence shown here is derived from an EMBL/GenBank/DDBJ whole genome shotgun (WGS) entry which is preliminary data.</text>
</comment>
<evidence type="ECO:0000313" key="6">
    <source>
        <dbReference type="EMBL" id="ROH90946.1"/>
    </source>
</evidence>
<evidence type="ECO:0000256" key="4">
    <source>
        <dbReference type="PROSITE-ProRule" id="PRU01161"/>
    </source>
</evidence>
<evidence type="ECO:0000259" key="5">
    <source>
        <dbReference type="PROSITE" id="PS51635"/>
    </source>
</evidence>
<dbReference type="RefSeq" id="WP_123211401.1">
    <property type="nucleotide sequence ID" value="NZ_RJVO01000003.1"/>
</dbReference>
<dbReference type="GO" id="GO:0016042">
    <property type="term" value="P:lipid catabolic process"/>
    <property type="evidence" value="ECO:0007669"/>
    <property type="project" value="UniProtKB-UniRule"/>
</dbReference>
<dbReference type="Gene3D" id="3.40.1090.10">
    <property type="entry name" value="Cytosolic phospholipase A2 catalytic domain"/>
    <property type="match status" value="2"/>
</dbReference>
<dbReference type="GO" id="GO:0016787">
    <property type="term" value="F:hydrolase activity"/>
    <property type="evidence" value="ECO:0007669"/>
    <property type="project" value="UniProtKB-UniRule"/>
</dbReference>
<dbReference type="PANTHER" id="PTHR14226:SF76">
    <property type="entry name" value="NTE FAMILY PROTEIN RSSA"/>
    <property type="match status" value="1"/>
</dbReference>
<dbReference type="SUPFAM" id="SSF52151">
    <property type="entry name" value="FabD/lysophospholipase-like"/>
    <property type="match status" value="1"/>
</dbReference>
<dbReference type="EMBL" id="RJVO01000003">
    <property type="protein sequence ID" value="ROH90946.1"/>
    <property type="molecule type" value="Genomic_DNA"/>
</dbReference>
<comment type="caution">
    <text evidence="4">Lacks conserved residue(s) required for the propagation of feature annotation.</text>
</comment>
<feature type="active site" description="Proton acceptor" evidence="4">
    <location>
        <position position="175"/>
    </location>
</feature>
<keyword evidence="3 4" id="KW-0443">Lipid metabolism</keyword>
<sequence>MKKSSEKKSAEVAAPVPPPPTAPREVIGLALGSGSARGWAHIGVIQELEAMGVRPEVVAGTSIGALVGAVYVSGQLAEFADWVRKLNVRDVVGLMDFTLSGGVMKGEKLFGYFNDHHPNPDIETLSQRFVSVATEMRSGREIWIDHGPVLSAARASCALPGVISPVMYEERWMLDGGLVNPVPVSACRALGADVVIAVNLNTQLVGAHLSNAGREEAEREAHDRSETPERSFWSRVMARFQGDGQHPSFFDVIAASVNIMQDRITRSRMAGDPPEITLIPHLEDFALMDFHRANEAIEEGRRLVQRHEAEIRAWTRGRT</sequence>
<name>A0A3N0VE01_9GAMM</name>
<gene>
    <name evidence="6" type="primary">rssA</name>
    <name evidence="6" type="ORF">ED208_08190</name>
</gene>
<evidence type="ECO:0000313" key="7">
    <source>
        <dbReference type="Proteomes" id="UP000282106"/>
    </source>
</evidence>